<dbReference type="GO" id="GO:0003677">
    <property type="term" value="F:DNA binding"/>
    <property type="evidence" value="ECO:0007669"/>
    <property type="project" value="UniProtKB-KW"/>
</dbReference>
<dbReference type="Pfam" id="PF00126">
    <property type="entry name" value="HTH_1"/>
    <property type="match status" value="1"/>
</dbReference>
<evidence type="ECO:0000259" key="5">
    <source>
        <dbReference type="PROSITE" id="PS50931"/>
    </source>
</evidence>
<dbReference type="InterPro" id="IPR036390">
    <property type="entry name" value="WH_DNA-bd_sf"/>
</dbReference>
<comment type="caution">
    <text evidence="6">The sequence shown here is derived from an EMBL/GenBank/DDBJ whole genome shotgun (WGS) entry which is preliminary data.</text>
</comment>
<protein>
    <recommendedName>
        <fullName evidence="5">HTH lysR-type domain-containing protein</fullName>
    </recommendedName>
</protein>
<keyword evidence="2" id="KW-0805">Transcription regulation</keyword>
<evidence type="ECO:0000256" key="3">
    <source>
        <dbReference type="ARBA" id="ARBA00023125"/>
    </source>
</evidence>
<feature type="domain" description="HTH lysR-type" evidence="5">
    <location>
        <begin position="4"/>
        <end position="61"/>
    </location>
</feature>
<dbReference type="AlphaFoldDB" id="A0A108C5Y0"/>
<evidence type="ECO:0000313" key="6">
    <source>
        <dbReference type="EMBL" id="KWK68672.1"/>
    </source>
</evidence>
<name>A0A108C5Y0_9BURK</name>
<dbReference type="InterPro" id="IPR050176">
    <property type="entry name" value="LTTR"/>
</dbReference>
<dbReference type="FunFam" id="1.10.10.10:FF:000001">
    <property type="entry name" value="LysR family transcriptional regulator"/>
    <property type="match status" value="1"/>
</dbReference>
<accession>A0A108C5Y0</accession>
<proteinExistence type="inferred from homology"/>
<reference evidence="6 7" key="1">
    <citation type="submission" date="2015-11" db="EMBL/GenBank/DDBJ databases">
        <title>Expanding the genomic diversity of Burkholderia species for the development of highly accurate diagnostics.</title>
        <authorList>
            <person name="Sahl J."/>
            <person name="Keim P."/>
            <person name="Wagner D."/>
        </authorList>
    </citation>
    <scope>NUCLEOTIDE SEQUENCE [LARGE SCALE GENOMIC DNA]</scope>
    <source>
        <strain evidence="6 7">MSMB782WGS</strain>
    </source>
</reference>
<dbReference type="PANTHER" id="PTHR30579:SF7">
    <property type="entry name" value="HTH-TYPE TRANSCRIPTIONAL REGULATOR LRHA-RELATED"/>
    <property type="match status" value="1"/>
</dbReference>
<dbReference type="PANTHER" id="PTHR30579">
    <property type="entry name" value="TRANSCRIPTIONAL REGULATOR"/>
    <property type="match status" value="1"/>
</dbReference>
<dbReference type="Proteomes" id="UP000065504">
    <property type="component" value="Unassembled WGS sequence"/>
</dbReference>
<dbReference type="PRINTS" id="PR00039">
    <property type="entry name" value="HTHLYSR"/>
</dbReference>
<evidence type="ECO:0000313" key="7">
    <source>
        <dbReference type="Proteomes" id="UP000065504"/>
    </source>
</evidence>
<gene>
    <name evidence="6" type="ORF">WM16_25105</name>
</gene>
<keyword evidence="3" id="KW-0238">DNA-binding</keyword>
<dbReference type="EMBL" id="LPLU01000115">
    <property type="protein sequence ID" value="KWK68672.1"/>
    <property type="molecule type" value="Genomic_DNA"/>
</dbReference>
<dbReference type="InterPro" id="IPR000847">
    <property type="entry name" value="LysR_HTH_N"/>
</dbReference>
<evidence type="ECO:0000256" key="2">
    <source>
        <dbReference type="ARBA" id="ARBA00023015"/>
    </source>
</evidence>
<evidence type="ECO:0000256" key="1">
    <source>
        <dbReference type="ARBA" id="ARBA00009437"/>
    </source>
</evidence>
<dbReference type="PROSITE" id="PS50931">
    <property type="entry name" value="HTH_LYSR"/>
    <property type="match status" value="1"/>
</dbReference>
<evidence type="ECO:0000256" key="4">
    <source>
        <dbReference type="ARBA" id="ARBA00023163"/>
    </source>
</evidence>
<sequence length="69" mass="7429">MKKLDLDVLEMLVAIADTGSFARGAESVHRSPSAVSMQIKALEEALGKPLFVRSTRNVTITAEGKTLLD</sequence>
<dbReference type="SUPFAM" id="SSF46785">
    <property type="entry name" value="Winged helix' DNA-binding domain"/>
    <property type="match status" value="1"/>
</dbReference>
<dbReference type="InterPro" id="IPR036388">
    <property type="entry name" value="WH-like_DNA-bd_sf"/>
</dbReference>
<dbReference type="GO" id="GO:0003700">
    <property type="term" value="F:DNA-binding transcription factor activity"/>
    <property type="evidence" value="ECO:0007669"/>
    <property type="project" value="InterPro"/>
</dbReference>
<keyword evidence="4" id="KW-0804">Transcription</keyword>
<organism evidence="6 7">
    <name type="scientific">Burkholderia ubonensis</name>
    <dbReference type="NCBI Taxonomy" id="101571"/>
    <lineage>
        <taxon>Bacteria</taxon>
        <taxon>Pseudomonadati</taxon>
        <taxon>Pseudomonadota</taxon>
        <taxon>Betaproteobacteria</taxon>
        <taxon>Burkholderiales</taxon>
        <taxon>Burkholderiaceae</taxon>
        <taxon>Burkholderia</taxon>
        <taxon>Burkholderia cepacia complex</taxon>
    </lineage>
</organism>
<comment type="similarity">
    <text evidence="1">Belongs to the LysR transcriptional regulatory family.</text>
</comment>
<dbReference type="Gene3D" id="1.10.10.10">
    <property type="entry name" value="Winged helix-like DNA-binding domain superfamily/Winged helix DNA-binding domain"/>
    <property type="match status" value="1"/>
</dbReference>